<evidence type="ECO:0000259" key="2">
    <source>
        <dbReference type="Pfam" id="PF00296"/>
    </source>
</evidence>
<reference evidence="3 4" key="1">
    <citation type="journal article" date="2019" name="Int. J. Syst. Evol. Microbiol.">
        <title>The Global Catalogue of Microorganisms (GCM) 10K type strain sequencing project: providing services to taxonomists for standard genome sequencing and annotation.</title>
        <authorList>
            <consortium name="The Broad Institute Genomics Platform"/>
            <consortium name="The Broad Institute Genome Sequencing Center for Infectious Disease"/>
            <person name="Wu L."/>
            <person name="Ma J."/>
        </authorList>
    </citation>
    <scope>NUCLEOTIDE SEQUENCE [LARGE SCALE GENOMIC DNA]</scope>
    <source>
        <strain evidence="3 4">JCM 14306</strain>
    </source>
</reference>
<sequence>MKLGISVQDSLLTADPAARRSILAHVADAGLDHVTVGDHLSFHDGAGFDGLVSATSVLSTDDNLEVLVGIYLAGLRHPVATARQLSTISQLAPGRLVLGVGVGGEDRSEISNAGVDPRTRGRRLDETLGLLHRLATGDAVDHEGEFFTLTGARIRPAPEPRIPLVIGGSGDAAIRRTAKYGDGWLGLFCSARRYRDTVQQILAATDRRPTWFGLSMWCGFGPNNDRAGELLGRRLESLYNLPAAKFQHVTAAGTAEQVAERLAPYLDAGARHLSIVPVAESPHDGIEAVAEVRRLLLASSVTTG</sequence>
<dbReference type="Gene3D" id="3.20.20.30">
    <property type="entry name" value="Luciferase-like domain"/>
    <property type="match status" value="1"/>
</dbReference>
<dbReference type="InterPro" id="IPR050564">
    <property type="entry name" value="F420-G6PD/mer"/>
</dbReference>
<name>A0ABN2FF15_9ACTN</name>
<dbReference type="Proteomes" id="UP001501319">
    <property type="component" value="Unassembled WGS sequence"/>
</dbReference>
<evidence type="ECO:0000256" key="1">
    <source>
        <dbReference type="ARBA" id="ARBA00023002"/>
    </source>
</evidence>
<dbReference type="PANTHER" id="PTHR43244">
    <property type="match status" value="1"/>
</dbReference>
<dbReference type="InterPro" id="IPR036661">
    <property type="entry name" value="Luciferase-like_sf"/>
</dbReference>
<protein>
    <recommendedName>
        <fullName evidence="2">Luciferase-like domain-containing protein</fullName>
    </recommendedName>
</protein>
<keyword evidence="4" id="KW-1185">Reference proteome</keyword>
<dbReference type="EMBL" id="BAAANE010000007">
    <property type="protein sequence ID" value="GAA1643974.1"/>
    <property type="molecule type" value="Genomic_DNA"/>
</dbReference>
<dbReference type="InterPro" id="IPR011251">
    <property type="entry name" value="Luciferase-like_dom"/>
</dbReference>
<feature type="domain" description="Luciferase-like" evidence="2">
    <location>
        <begin position="20"/>
        <end position="208"/>
    </location>
</feature>
<comment type="caution">
    <text evidence="3">The sequence shown here is derived from an EMBL/GenBank/DDBJ whole genome shotgun (WGS) entry which is preliminary data.</text>
</comment>
<keyword evidence="1" id="KW-0560">Oxidoreductase</keyword>
<accession>A0ABN2FF15</accession>
<evidence type="ECO:0000313" key="3">
    <source>
        <dbReference type="EMBL" id="GAA1643974.1"/>
    </source>
</evidence>
<gene>
    <name evidence="3" type="ORF">GCM10009744_38020</name>
</gene>
<dbReference type="PANTHER" id="PTHR43244:SF1">
    <property type="entry name" value="5,10-METHYLENETETRAHYDROMETHANOPTERIN REDUCTASE"/>
    <property type="match status" value="1"/>
</dbReference>
<evidence type="ECO:0000313" key="4">
    <source>
        <dbReference type="Proteomes" id="UP001501319"/>
    </source>
</evidence>
<organism evidence="3 4">
    <name type="scientific">Kribbella alba</name>
    <dbReference type="NCBI Taxonomy" id="190197"/>
    <lineage>
        <taxon>Bacteria</taxon>
        <taxon>Bacillati</taxon>
        <taxon>Actinomycetota</taxon>
        <taxon>Actinomycetes</taxon>
        <taxon>Propionibacteriales</taxon>
        <taxon>Kribbellaceae</taxon>
        <taxon>Kribbella</taxon>
    </lineage>
</organism>
<proteinExistence type="predicted"/>
<dbReference type="RefSeq" id="WP_344112995.1">
    <property type="nucleotide sequence ID" value="NZ_BAAANE010000007.1"/>
</dbReference>
<dbReference type="Pfam" id="PF00296">
    <property type="entry name" value="Bac_luciferase"/>
    <property type="match status" value="1"/>
</dbReference>
<dbReference type="SUPFAM" id="SSF51679">
    <property type="entry name" value="Bacterial luciferase-like"/>
    <property type="match status" value="1"/>
</dbReference>